<dbReference type="AlphaFoldDB" id="A0AA36FPY1"/>
<evidence type="ECO:0000313" key="1">
    <source>
        <dbReference type="EMBL" id="CAJ0559198.1"/>
    </source>
</evidence>
<gene>
    <name evidence="1" type="ORF">MSPICULIGERA_LOCUS1200</name>
</gene>
<dbReference type="EMBL" id="CATQJA010000316">
    <property type="protein sequence ID" value="CAJ0559198.1"/>
    <property type="molecule type" value="Genomic_DNA"/>
</dbReference>
<dbReference type="Proteomes" id="UP001177023">
    <property type="component" value="Unassembled WGS sequence"/>
</dbReference>
<evidence type="ECO:0000313" key="2">
    <source>
        <dbReference type="Proteomes" id="UP001177023"/>
    </source>
</evidence>
<sequence length="295" mass="33792">MDDAGLLGDAGGLLLDDFFADEVPDFAEPDAIPSTSLPVRPAEIMFYMSRLHANRVYEWCMVHNYAHMPGYVTWMCTQCSVMKQRERKFGRYRQVKIPRILVVRDILMEDPDRPPHPHICHGKDIVDSIASRAQVKGLEYLTAAQKQEVRRRLMVNCEQVDVAGPLLPVRQKRVYQIVATSSPSKVVLLPAGDAANGLRQLKRKYAELLPYGEGRPEEEDEDEQYFQQETGYLENYEPQEAETVGYDFAPFEQLDDFRQQPEATQFLFTDEALVCSDEDLYVQHEEVVIGDEPSK</sequence>
<name>A0AA36FPY1_9BILA</name>
<accession>A0AA36FPY1</accession>
<reference evidence="1" key="1">
    <citation type="submission" date="2023-06" db="EMBL/GenBank/DDBJ databases">
        <authorList>
            <person name="Delattre M."/>
        </authorList>
    </citation>
    <scope>NUCLEOTIDE SEQUENCE</scope>
    <source>
        <strain evidence="1">AF72</strain>
    </source>
</reference>
<keyword evidence="2" id="KW-1185">Reference proteome</keyword>
<proteinExistence type="predicted"/>
<protein>
    <submittedName>
        <fullName evidence="1">Uncharacterized protein</fullName>
    </submittedName>
</protein>
<organism evidence="1 2">
    <name type="scientific">Mesorhabditis spiculigera</name>
    <dbReference type="NCBI Taxonomy" id="96644"/>
    <lineage>
        <taxon>Eukaryota</taxon>
        <taxon>Metazoa</taxon>
        <taxon>Ecdysozoa</taxon>
        <taxon>Nematoda</taxon>
        <taxon>Chromadorea</taxon>
        <taxon>Rhabditida</taxon>
        <taxon>Rhabditina</taxon>
        <taxon>Rhabditomorpha</taxon>
        <taxon>Rhabditoidea</taxon>
        <taxon>Rhabditidae</taxon>
        <taxon>Mesorhabditinae</taxon>
        <taxon>Mesorhabditis</taxon>
    </lineage>
</organism>
<feature type="non-terminal residue" evidence="1">
    <location>
        <position position="295"/>
    </location>
</feature>
<comment type="caution">
    <text evidence="1">The sequence shown here is derived from an EMBL/GenBank/DDBJ whole genome shotgun (WGS) entry which is preliminary data.</text>
</comment>